<reference evidence="1 2" key="1">
    <citation type="journal article" date="2022" name="Hortic Res">
        <title>A haplotype resolved chromosomal level avocado genome allows analysis of novel avocado genes.</title>
        <authorList>
            <person name="Nath O."/>
            <person name="Fletcher S.J."/>
            <person name="Hayward A."/>
            <person name="Shaw L.M."/>
            <person name="Masouleh A.K."/>
            <person name="Furtado A."/>
            <person name="Henry R.J."/>
            <person name="Mitter N."/>
        </authorList>
    </citation>
    <scope>NUCLEOTIDE SEQUENCE [LARGE SCALE GENOMIC DNA]</scope>
    <source>
        <strain evidence="2">cv. Hass</strain>
    </source>
</reference>
<comment type="caution">
    <text evidence="1">The sequence shown here is derived from an EMBL/GenBank/DDBJ whole genome shotgun (WGS) entry which is preliminary data.</text>
</comment>
<sequence length="90" mass="10076">MVLSSSSPRLVTTNHLRHVKSMKKFPYGIGRIPHHNAMVLGNSLVSEENDLIFPSEEFTKQALVSSSEQRNAVIISFEGHGCIWMDPIII</sequence>
<keyword evidence="2" id="KW-1185">Reference proteome</keyword>
<gene>
    <name evidence="1" type="ORF">MRB53_028363</name>
</gene>
<dbReference type="EMBL" id="CM056817">
    <property type="protein sequence ID" value="KAJ8619834.1"/>
    <property type="molecule type" value="Genomic_DNA"/>
</dbReference>
<name>A0ACC2KFC8_PERAE</name>
<accession>A0ACC2KFC8</accession>
<protein>
    <submittedName>
        <fullName evidence="1">Uncharacterized protein</fullName>
    </submittedName>
</protein>
<dbReference type="Proteomes" id="UP001234297">
    <property type="component" value="Chromosome 9"/>
</dbReference>
<evidence type="ECO:0000313" key="1">
    <source>
        <dbReference type="EMBL" id="KAJ8619834.1"/>
    </source>
</evidence>
<organism evidence="1 2">
    <name type="scientific">Persea americana</name>
    <name type="common">Avocado</name>
    <dbReference type="NCBI Taxonomy" id="3435"/>
    <lineage>
        <taxon>Eukaryota</taxon>
        <taxon>Viridiplantae</taxon>
        <taxon>Streptophyta</taxon>
        <taxon>Embryophyta</taxon>
        <taxon>Tracheophyta</taxon>
        <taxon>Spermatophyta</taxon>
        <taxon>Magnoliopsida</taxon>
        <taxon>Magnoliidae</taxon>
        <taxon>Laurales</taxon>
        <taxon>Lauraceae</taxon>
        <taxon>Persea</taxon>
    </lineage>
</organism>
<proteinExistence type="predicted"/>
<evidence type="ECO:0000313" key="2">
    <source>
        <dbReference type="Proteomes" id="UP001234297"/>
    </source>
</evidence>